<feature type="domain" description="YagK/YfjJ C-terminal" evidence="1">
    <location>
        <begin position="55"/>
        <end position="223"/>
    </location>
</feature>
<dbReference type="InterPro" id="IPR057271">
    <property type="entry name" value="YagK_YfjJ_C"/>
</dbReference>
<dbReference type="Proteomes" id="UP000078406">
    <property type="component" value="Unassembled WGS sequence"/>
</dbReference>
<evidence type="ECO:0000313" key="2">
    <source>
        <dbReference type="EMBL" id="OAJ92591.1"/>
    </source>
</evidence>
<dbReference type="EMBL" id="LLEI02000075">
    <property type="protein sequence ID" value="OAJ92591.1"/>
    <property type="molecule type" value="Genomic_DNA"/>
</dbReference>
<reference evidence="2 3" key="1">
    <citation type="journal article" date="2016" name="Syst. Appl. Microbiol.">
        <title>Vibrio bivalvicida sp. nov., a novel larval pathogen for bivalve molluscs reared in a hatchery.</title>
        <authorList>
            <person name="Dubert J."/>
            <person name="Romalde J.L."/>
            <person name="Prado S."/>
            <person name="Barja J.L."/>
        </authorList>
    </citation>
    <scope>NUCLEOTIDE SEQUENCE [LARGE SCALE GENOMIC DNA]</scope>
    <source>
        <strain evidence="2 3">605</strain>
    </source>
</reference>
<proteinExistence type="predicted"/>
<sequence length="227" mass="26663">MSNQFKMALQRTHTSKYLTITHDRTFNGKPLYYHKDGLILEHLEEIDRVLAEALGQYPKLCVAHFNVRLPSDFDGDHSEVFSRFFRTLELETNELCLMKYRRRPHQYHQTVIRHVWFKACESTSQYHLVLFFNKRLYLCLGKSGGERSRYLSRVRKAWDRAVETSCGRRCLGLAYSPADDVYELQKGDEAFPLQLNELFYRISRLAKPVSLKGENRSMNFGCSHDSP</sequence>
<accession>A0A177XVF0</accession>
<evidence type="ECO:0000313" key="3">
    <source>
        <dbReference type="Proteomes" id="UP000078406"/>
    </source>
</evidence>
<evidence type="ECO:0000259" key="1">
    <source>
        <dbReference type="Pfam" id="PF11726"/>
    </source>
</evidence>
<comment type="caution">
    <text evidence="2">The sequence shown here is derived from an EMBL/GenBank/DDBJ whole genome shotgun (WGS) entry which is preliminary data.</text>
</comment>
<gene>
    <name evidence="2" type="ORF">APB76_19895</name>
</gene>
<protein>
    <recommendedName>
        <fullName evidence="1">YagK/YfjJ C-terminal domain-containing protein</fullName>
    </recommendedName>
</protein>
<organism evidence="2 3">
    <name type="scientific">Vibrio bivalvicida</name>
    <dbReference type="NCBI Taxonomy" id="1276888"/>
    <lineage>
        <taxon>Bacteria</taxon>
        <taxon>Pseudomonadati</taxon>
        <taxon>Pseudomonadota</taxon>
        <taxon>Gammaproteobacteria</taxon>
        <taxon>Vibrionales</taxon>
        <taxon>Vibrionaceae</taxon>
        <taxon>Vibrio</taxon>
        <taxon>Vibrio oreintalis group</taxon>
    </lineage>
</organism>
<dbReference type="Pfam" id="PF11726">
    <property type="entry name" value="YagK_YfjJ_C"/>
    <property type="match status" value="1"/>
</dbReference>
<dbReference type="AlphaFoldDB" id="A0A177XVF0"/>
<dbReference type="RefSeq" id="WP_054962334.1">
    <property type="nucleotide sequence ID" value="NZ_LLEI02000075.1"/>
</dbReference>
<name>A0A177XVF0_9VIBR</name>